<dbReference type="PANTHER" id="PTHR35984:SF1">
    <property type="entry name" value="PERIPLASMIC SERINE PROTEASE"/>
    <property type="match status" value="1"/>
</dbReference>
<dbReference type="GO" id="GO:0016020">
    <property type="term" value="C:membrane"/>
    <property type="evidence" value="ECO:0007669"/>
    <property type="project" value="InterPro"/>
</dbReference>
<dbReference type="AlphaFoldDB" id="A0A4D7Y7S7"/>
<dbReference type="Pfam" id="PF01972">
    <property type="entry name" value="SDH_protease"/>
    <property type="match status" value="1"/>
</dbReference>
<dbReference type="Gene3D" id="3.90.226.10">
    <property type="entry name" value="2-enoyl-CoA Hydratase, Chain A, domain 1"/>
    <property type="match status" value="1"/>
</dbReference>
<protein>
    <submittedName>
        <fullName evidence="1">Serine dehydrogenasease</fullName>
    </submittedName>
</protein>
<organism evidence="1 2">
    <name type="scientific">Agrobacterium tumefaciens</name>
    <dbReference type="NCBI Taxonomy" id="358"/>
    <lineage>
        <taxon>Bacteria</taxon>
        <taxon>Pseudomonadati</taxon>
        <taxon>Pseudomonadota</taxon>
        <taxon>Alphaproteobacteria</taxon>
        <taxon>Hyphomicrobiales</taxon>
        <taxon>Rhizobiaceae</taxon>
        <taxon>Rhizobium/Agrobacterium group</taxon>
        <taxon>Agrobacterium</taxon>
        <taxon>Agrobacterium tumefaciens complex</taxon>
    </lineage>
</organism>
<evidence type="ECO:0000313" key="1">
    <source>
        <dbReference type="EMBL" id="QCL92835.1"/>
    </source>
</evidence>
<proteinExistence type="predicted"/>
<dbReference type="Proteomes" id="UP000298649">
    <property type="component" value="Chromosome circular"/>
</dbReference>
<gene>
    <name evidence="1" type="ORF">CFBP7129_00465</name>
</gene>
<sequence>MEGAMEAVNMSQLGDVILKSMNDEISKKFESDTVFIKSGMHAPLDEQFRIAIETIKSSEEPSESKTKLTVILETNGGYIETVKRLVDVMRRHYEEVYFVVPNFAYSAGTVLALSGDKIFMDYYSILGPIDPQYADDNGEAMLPGAGYLAKFEELVDRINRSKAKNPNANRAELAYLIKRFDPAKLFHIEQAIEHGQALIEEWLPKYKFKNWTKTTTTGKAVTLAMKRQRAKAIAKTLGDATKWHSHGRGISMVELMHEDIKLLIDDFGSDEELSTMIRNYHGMAVDYGRQHQMRGFVHTKKGMRRI</sequence>
<evidence type="ECO:0000313" key="2">
    <source>
        <dbReference type="Proteomes" id="UP000298649"/>
    </source>
</evidence>
<reference evidence="1 2" key="1">
    <citation type="submission" date="2019-04" db="EMBL/GenBank/DDBJ databases">
        <title>Complete genome sequence of Agrobacterium tumefaciens CFBP7129.</title>
        <authorList>
            <person name="Haryono M."/>
            <person name="Lin Y.-C."/>
            <person name="Lai E.-M."/>
            <person name="Kuo C.-H."/>
        </authorList>
    </citation>
    <scope>NUCLEOTIDE SEQUENCE [LARGE SCALE GENOMIC DNA]</scope>
    <source>
        <strain evidence="1 2">CFBP7129</strain>
    </source>
</reference>
<dbReference type="SUPFAM" id="SSF52096">
    <property type="entry name" value="ClpP/crotonase"/>
    <property type="match status" value="1"/>
</dbReference>
<dbReference type="PANTHER" id="PTHR35984">
    <property type="entry name" value="PERIPLASMIC SERINE PROTEASE"/>
    <property type="match status" value="1"/>
</dbReference>
<dbReference type="InterPro" id="IPR002825">
    <property type="entry name" value="Pept_S49_ser-pept_pro"/>
</dbReference>
<dbReference type="EMBL" id="CP039922">
    <property type="protein sequence ID" value="QCL92835.1"/>
    <property type="molecule type" value="Genomic_DNA"/>
</dbReference>
<accession>A0A4D7Y7S7</accession>
<dbReference type="InterPro" id="IPR029045">
    <property type="entry name" value="ClpP/crotonase-like_dom_sf"/>
</dbReference>
<name>A0A4D7Y7S7_AGRTU</name>